<evidence type="ECO:0000256" key="9">
    <source>
        <dbReference type="ARBA" id="ARBA00023228"/>
    </source>
</evidence>
<dbReference type="AlphaFoldDB" id="A0A9D4RQU6"/>
<reference evidence="11" key="2">
    <citation type="submission" date="2020-11" db="EMBL/GenBank/DDBJ databases">
        <authorList>
            <person name="McCartney M.A."/>
            <person name="Auch B."/>
            <person name="Kono T."/>
            <person name="Mallez S."/>
            <person name="Becker A."/>
            <person name="Gohl D.M."/>
            <person name="Silverstein K.A.T."/>
            <person name="Koren S."/>
            <person name="Bechman K.B."/>
            <person name="Herman A."/>
            <person name="Abrahante J.E."/>
            <person name="Garbe J."/>
        </authorList>
    </citation>
    <scope>NUCLEOTIDE SEQUENCE</scope>
    <source>
        <strain evidence="11">Duluth1</strain>
        <tissue evidence="11">Whole animal</tissue>
    </source>
</reference>
<keyword evidence="12" id="KW-1185">Reference proteome</keyword>
<dbReference type="GO" id="GO:0005765">
    <property type="term" value="C:lysosomal membrane"/>
    <property type="evidence" value="ECO:0007669"/>
    <property type="project" value="UniProtKB-SubCell"/>
</dbReference>
<evidence type="ECO:0000256" key="3">
    <source>
        <dbReference type="ARBA" id="ARBA00006203"/>
    </source>
</evidence>
<keyword evidence="5 10" id="KW-0812">Transmembrane</keyword>
<dbReference type="Proteomes" id="UP000828390">
    <property type="component" value="Unassembled WGS sequence"/>
</dbReference>
<gene>
    <name evidence="11" type="ORF">DPMN_002015</name>
</gene>
<dbReference type="GO" id="GO:0020037">
    <property type="term" value="F:heme binding"/>
    <property type="evidence" value="ECO:0007669"/>
    <property type="project" value="TreeGrafter"/>
</dbReference>
<evidence type="ECO:0000256" key="5">
    <source>
        <dbReference type="ARBA" id="ARBA00022692"/>
    </source>
</evidence>
<feature type="transmembrane region" description="Helical" evidence="10">
    <location>
        <begin position="72"/>
        <end position="98"/>
    </location>
</feature>
<dbReference type="GO" id="GO:0005886">
    <property type="term" value="C:plasma membrane"/>
    <property type="evidence" value="ECO:0007669"/>
    <property type="project" value="TreeGrafter"/>
</dbReference>
<dbReference type="Pfam" id="PF16954">
    <property type="entry name" value="HRG"/>
    <property type="match status" value="1"/>
</dbReference>
<protein>
    <recommendedName>
        <fullName evidence="13">Heme transporter hrg-1</fullName>
    </recommendedName>
</protein>
<evidence type="ECO:0000256" key="8">
    <source>
        <dbReference type="ARBA" id="ARBA00023136"/>
    </source>
</evidence>
<organism evidence="11 12">
    <name type="scientific">Dreissena polymorpha</name>
    <name type="common">Zebra mussel</name>
    <name type="synonym">Mytilus polymorpha</name>
    <dbReference type="NCBI Taxonomy" id="45954"/>
    <lineage>
        <taxon>Eukaryota</taxon>
        <taxon>Metazoa</taxon>
        <taxon>Spiralia</taxon>
        <taxon>Lophotrochozoa</taxon>
        <taxon>Mollusca</taxon>
        <taxon>Bivalvia</taxon>
        <taxon>Autobranchia</taxon>
        <taxon>Heteroconchia</taxon>
        <taxon>Euheterodonta</taxon>
        <taxon>Imparidentia</taxon>
        <taxon>Neoheterodontei</taxon>
        <taxon>Myida</taxon>
        <taxon>Dreissenoidea</taxon>
        <taxon>Dreissenidae</taxon>
        <taxon>Dreissena</taxon>
    </lineage>
</organism>
<reference evidence="11" key="1">
    <citation type="journal article" date="2019" name="bioRxiv">
        <title>The Genome of the Zebra Mussel, Dreissena polymorpha: A Resource for Invasive Species Research.</title>
        <authorList>
            <person name="McCartney M.A."/>
            <person name="Auch B."/>
            <person name="Kono T."/>
            <person name="Mallez S."/>
            <person name="Zhang Y."/>
            <person name="Obille A."/>
            <person name="Becker A."/>
            <person name="Abrahante J.E."/>
            <person name="Garbe J."/>
            <person name="Badalamenti J.P."/>
            <person name="Herman A."/>
            <person name="Mangelson H."/>
            <person name="Liachko I."/>
            <person name="Sullivan S."/>
            <person name="Sone E.D."/>
            <person name="Koren S."/>
            <person name="Silverstein K.A.T."/>
            <person name="Beckman K.B."/>
            <person name="Gohl D.M."/>
        </authorList>
    </citation>
    <scope>NUCLEOTIDE SEQUENCE</scope>
    <source>
        <strain evidence="11">Duluth1</strain>
        <tissue evidence="11">Whole animal</tissue>
    </source>
</reference>
<evidence type="ECO:0000256" key="1">
    <source>
        <dbReference type="ARBA" id="ARBA00004155"/>
    </source>
</evidence>
<keyword evidence="9" id="KW-0458">Lysosome</keyword>
<evidence type="ECO:0000256" key="7">
    <source>
        <dbReference type="ARBA" id="ARBA00022989"/>
    </source>
</evidence>
<feature type="transmembrane region" description="Helical" evidence="10">
    <location>
        <begin position="12"/>
        <end position="34"/>
    </location>
</feature>
<dbReference type="PANTHER" id="PTHR31525">
    <property type="entry name" value="HEME TRANSPORTER HRG1"/>
    <property type="match status" value="1"/>
</dbReference>
<name>A0A9D4RQU6_DREPO</name>
<dbReference type="GO" id="GO:0015232">
    <property type="term" value="F:heme transmembrane transporter activity"/>
    <property type="evidence" value="ECO:0007669"/>
    <property type="project" value="InterPro"/>
</dbReference>
<keyword evidence="8 10" id="KW-0472">Membrane</keyword>
<keyword evidence="7 10" id="KW-1133">Transmembrane helix</keyword>
<dbReference type="PRINTS" id="PR02095">
    <property type="entry name" value="TRNSPORTRHRG"/>
</dbReference>
<evidence type="ECO:0000256" key="10">
    <source>
        <dbReference type="SAM" id="Phobius"/>
    </source>
</evidence>
<dbReference type="OrthoDB" id="5954402at2759"/>
<dbReference type="GO" id="GO:0010008">
    <property type="term" value="C:endosome membrane"/>
    <property type="evidence" value="ECO:0007669"/>
    <property type="project" value="UniProtKB-SubCell"/>
</dbReference>
<feature type="transmembrane region" description="Helical" evidence="10">
    <location>
        <begin position="110"/>
        <end position="131"/>
    </location>
</feature>
<evidence type="ECO:0000313" key="11">
    <source>
        <dbReference type="EMBL" id="KAH3878131.1"/>
    </source>
</evidence>
<keyword evidence="6" id="KW-0967">Endosome</keyword>
<dbReference type="PANTHER" id="PTHR31525:SF1">
    <property type="entry name" value="HEME TRANSPORTER HRG1"/>
    <property type="match status" value="1"/>
</dbReference>
<comment type="subcellular location">
    <subcellularLocation>
        <location evidence="2">Endosome membrane</location>
        <topology evidence="2">Multi-pass membrane protein</topology>
    </subcellularLocation>
    <subcellularLocation>
        <location evidence="1">Lysosome membrane</location>
        <topology evidence="1">Multi-pass membrane protein</topology>
    </subcellularLocation>
</comment>
<evidence type="ECO:0008006" key="13">
    <source>
        <dbReference type="Google" id="ProtNLM"/>
    </source>
</evidence>
<evidence type="ECO:0000256" key="4">
    <source>
        <dbReference type="ARBA" id="ARBA00022448"/>
    </source>
</evidence>
<dbReference type="EMBL" id="JAIWYP010000001">
    <property type="protein sequence ID" value="KAH3878131.1"/>
    <property type="molecule type" value="Genomic_DNA"/>
</dbReference>
<comment type="caution">
    <text evidence="11">The sequence shown here is derived from an EMBL/GenBank/DDBJ whole genome shotgun (WGS) entry which is preliminary data.</text>
</comment>
<accession>A0A9D4RQU6</accession>
<evidence type="ECO:0000256" key="2">
    <source>
        <dbReference type="ARBA" id="ARBA00004337"/>
    </source>
</evidence>
<sequence>MAAPGERKYTIRLVYVCVGIFIGLSVAATFAYHFHNFNTALWGLCSAVPAAIALIVVIGWRRQWWEVQPGRLRGFMLVGCFIQLAGVCGFVTYLTLAITKKQGLVIYGEGYYLACVWCFMTWKWAFLLFLYSRQYWRAYSKERRALTDPDHDTTVNYGT</sequence>
<evidence type="ECO:0000313" key="12">
    <source>
        <dbReference type="Proteomes" id="UP000828390"/>
    </source>
</evidence>
<feature type="transmembrane region" description="Helical" evidence="10">
    <location>
        <begin position="40"/>
        <end position="60"/>
    </location>
</feature>
<proteinExistence type="inferred from homology"/>
<keyword evidence="4" id="KW-0813">Transport</keyword>
<dbReference type="InterPro" id="IPR026218">
    <property type="entry name" value="HRG"/>
</dbReference>
<comment type="similarity">
    <text evidence="3">Belongs to the HRG family.</text>
</comment>
<evidence type="ECO:0000256" key="6">
    <source>
        <dbReference type="ARBA" id="ARBA00022753"/>
    </source>
</evidence>